<dbReference type="EMBL" id="MIKE01000007">
    <property type="protein sequence ID" value="OHT47039.1"/>
    <property type="molecule type" value="Genomic_DNA"/>
</dbReference>
<protein>
    <recommendedName>
        <fullName evidence="1">DUF6438 domain-containing protein</fullName>
    </recommendedName>
</protein>
<sequence>MKVLIVLVFLIVSNFSFGQIEKLKGDWVSEDNEFISIKDTMTTANYLTNKRLSNDDFYLSLKDDTISFQSRYFYSDNLKKMYTDRYDLKILTLNDSTLIVVPSSKNSISFFETEKPIKFIKQDYIRDDGFKFERIIFHASYCFGDCPEINLEINAKGEIKMNSVFFKTESSRDNDRSGSFKGKLDLQTFEELKKLIIQSKVVTLNLNDEMLCCDGAVKTIIVYFNGKRKFVRAMFTPAILGELISFLYRIDTVVKLEKSSVVFRFDE</sequence>
<dbReference type="Pfam" id="PF20033">
    <property type="entry name" value="DUF6438"/>
    <property type="match status" value="1"/>
</dbReference>
<evidence type="ECO:0000259" key="1">
    <source>
        <dbReference type="Pfam" id="PF20033"/>
    </source>
</evidence>
<evidence type="ECO:0000313" key="5">
    <source>
        <dbReference type="Proteomes" id="UP000198319"/>
    </source>
</evidence>
<dbReference type="InterPro" id="IPR045497">
    <property type="entry name" value="DUF6438"/>
</dbReference>
<reference evidence="3 5" key="3">
    <citation type="submission" date="2016-11" db="EMBL/GenBank/DDBJ databases">
        <title>Whole genomes of Flavobacteriaceae.</title>
        <authorList>
            <person name="Stine C."/>
            <person name="Li C."/>
            <person name="Tadesse D."/>
        </authorList>
    </citation>
    <scope>NUCLEOTIDE SEQUENCE [LARGE SCALE GENOMIC DNA]</scope>
    <source>
        <strain evidence="3 5">ATCC BAA-2541</strain>
    </source>
</reference>
<accession>A0A1S1JBZ8</accession>
<reference evidence="4" key="1">
    <citation type="submission" date="2016-09" db="EMBL/GenBank/DDBJ databases">
        <authorList>
            <person name="Chen S."/>
            <person name="Walker E."/>
        </authorList>
    </citation>
    <scope>NUCLEOTIDE SEQUENCE [LARGE SCALE GENOMIC DNA]</scope>
    <source>
        <strain evidence="4">MSU</strain>
    </source>
</reference>
<gene>
    <name evidence="3" type="ORF">B0A71_21705</name>
    <name evidence="2" type="ORF">BHE19_21885</name>
</gene>
<organism evidence="2 4">
    <name type="scientific">Flavobacterium tructae</name>
    <dbReference type="NCBI Taxonomy" id="1114873"/>
    <lineage>
        <taxon>Bacteria</taxon>
        <taxon>Pseudomonadati</taxon>
        <taxon>Bacteroidota</taxon>
        <taxon>Flavobacteriia</taxon>
        <taxon>Flavobacteriales</taxon>
        <taxon>Flavobacteriaceae</taxon>
        <taxon>Flavobacterium</taxon>
    </lineage>
</organism>
<dbReference type="AlphaFoldDB" id="A0A1S1JBZ8"/>
<dbReference type="OrthoDB" id="7172369at2"/>
<evidence type="ECO:0000313" key="3">
    <source>
        <dbReference type="EMBL" id="OXB14399.1"/>
    </source>
</evidence>
<evidence type="ECO:0000313" key="4">
    <source>
        <dbReference type="Proteomes" id="UP000180252"/>
    </source>
</evidence>
<reference evidence="2" key="2">
    <citation type="submission" date="2016-09" db="EMBL/GenBank/DDBJ databases">
        <authorList>
            <person name="Capua I."/>
            <person name="De Benedictis P."/>
            <person name="Joannis T."/>
            <person name="Lombin L.H."/>
            <person name="Cattoli G."/>
        </authorList>
    </citation>
    <scope>NUCLEOTIDE SEQUENCE [LARGE SCALE GENOMIC DNA]</scope>
    <source>
        <strain evidence="2">MSU</strain>
    </source>
</reference>
<evidence type="ECO:0000313" key="2">
    <source>
        <dbReference type="EMBL" id="OHT47039.1"/>
    </source>
</evidence>
<dbReference type="Proteomes" id="UP000198319">
    <property type="component" value="Unassembled WGS sequence"/>
</dbReference>
<proteinExistence type="predicted"/>
<feature type="domain" description="DUF6438" evidence="1">
    <location>
        <begin position="134"/>
        <end position="235"/>
    </location>
</feature>
<name>A0A1S1JBZ8_9FLAO</name>
<keyword evidence="5" id="KW-1185">Reference proteome</keyword>
<dbReference type="Proteomes" id="UP000180252">
    <property type="component" value="Unassembled WGS sequence"/>
</dbReference>
<dbReference type="RefSeq" id="WP_070905739.1">
    <property type="nucleotide sequence ID" value="NZ_MIKE01000007.1"/>
</dbReference>
<comment type="caution">
    <text evidence="2">The sequence shown here is derived from an EMBL/GenBank/DDBJ whole genome shotgun (WGS) entry which is preliminary data.</text>
</comment>
<dbReference type="EMBL" id="MUHG01000038">
    <property type="protein sequence ID" value="OXB14399.1"/>
    <property type="molecule type" value="Genomic_DNA"/>
</dbReference>